<dbReference type="PANTHER" id="PTHR16305:SF28">
    <property type="entry name" value="GUANYLATE CYCLASE DOMAIN-CONTAINING PROTEIN"/>
    <property type="match status" value="1"/>
</dbReference>
<dbReference type="Gene3D" id="1.25.40.10">
    <property type="entry name" value="Tetratricopeptide repeat domain"/>
    <property type="match status" value="2"/>
</dbReference>
<dbReference type="GO" id="GO:0005737">
    <property type="term" value="C:cytoplasm"/>
    <property type="evidence" value="ECO:0007669"/>
    <property type="project" value="TreeGrafter"/>
</dbReference>
<evidence type="ECO:0000313" key="6">
    <source>
        <dbReference type="EMBL" id="MBB5378073.1"/>
    </source>
</evidence>
<dbReference type="InterPro" id="IPR011990">
    <property type="entry name" value="TPR-like_helical_dom_sf"/>
</dbReference>
<evidence type="ECO:0000256" key="2">
    <source>
        <dbReference type="ARBA" id="ARBA00022840"/>
    </source>
</evidence>
<keyword evidence="2" id="KW-0067">ATP-binding</keyword>
<evidence type="ECO:0000313" key="7">
    <source>
        <dbReference type="Proteomes" id="UP000539473"/>
    </source>
</evidence>
<dbReference type="GO" id="GO:0004016">
    <property type="term" value="F:adenylate cyclase activity"/>
    <property type="evidence" value="ECO:0007669"/>
    <property type="project" value="TreeGrafter"/>
</dbReference>
<comment type="caution">
    <text evidence="6">The sequence shown here is derived from an EMBL/GenBank/DDBJ whole genome shotgun (WGS) entry which is preliminary data.</text>
</comment>
<dbReference type="PANTHER" id="PTHR16305">
    <property type="entry name" value="TESTICULAR SOLUBLE ADENYLYL CYCLASE"/>
    <property type="match status" value="1"/>
</dbReference>
<dbReference type="GO" id="GO:0003677">
    <property type="term" value="F:DNA binding"/>
    <property type="evidence" value="ECO:0007669"/>
    <property type="project" value="UniProtKB-KW"/>
</dbReference>
<accession>A0A7W8KHV4</accession>
<evidence type="ECO:0000313" key="5">
    <source>
        <dbReference type="EMBL" id="GHF54221.1"/>
    </source>
</evidence>
<dbReference type="EMBL" id="BNAJ01000009">
    <property type="protein sequence ID" value="GHF54221.1"/>
    <property type="molecule type" value="Genomic_DNA"/>
</dbReference>
<dbReference type="Gene3D" id="3.40.50.300">
    <property type="entry name" value="P-loop containing nucleotide triphosphate hydrolases"/>
    <property type="match status" value="1"/>
</dbReference>
<reference evidence="5" key="4">
    <citation type="submission" date="2024-05" db="EMBL/GenBank/DDBJ databases">
        <authorList>
            <person name="Sun Q."/>
            <person name="Zhou Y."/>
        </authorList>
    </citation>
    <scope>NUCLEOTIDE SEQUENCE</scope>
    <source>
        <strain evidence="5">CGMCC 1.18437</strain>
    </source>
</reference>
<dbReference type="EMBL" id="JACHFK010000010">
    <property type="protein sequence ID" value="MBB5378073.1"/>
    <property type="molecule type" value="Genomic_DNA"/>
</dbReference>
<feature type="domain" description="AAA+ ATPase" evidence="3">
    <location>
        <begin position="246"/>
        <end position="409"/>
    </location>
</feature>
<dbReference type="Proteomes" id="UP000539473">
    <property type="component" value="Unassembled WGS sequence"/>
</dbReference>
<dbReference type="AlphaFoldDB" id="A0A7W8KHV4"/>
<dbReference type="SMART" id="SM00382">
    <property type="entry name" value="AAA"/>
    <property type="match status" value="1"/>
</dbReference>
<dbReference type="Pfam" id="PF13191">
    <property type="entry name" value="AAA_16"/>
    <property type="match status" value="1"/>
</dbReference>
<dbReference type="RefSeq" id="WP_184114191.1">
    <property type="nucleotide sequence ID" value="NZ_BNAJ01000009.1"/>
</dbReference>
<name>A0A7W8KHV4_9DEIO</name>
<keyword evidence="8" id="KW-1185">Reference proteome</keyword>
<reference evidence="5" key="1">
    <citation type="journal article" date="2014" name="Int. J. Syst. Evol. Microbiol.">
        <title>Complete genome of a new Firmicutes species belonging to the dominant human colonic microbiota ('Ruminococcus bicirculans') reveals two chromosomes and a selective capacity to utilize plant glucans.</title>
        <authorList>
            <consortium name="NISC Comparative Sequencing Program"/>
            <person name="Wegmann U."/>
            <person name="Louis P."/>
            <person name="Goesmann A."/>
            <person name="Henrissat B."/>
            <person name="Duncan S.H."/>
            <person name="Flint H.J."/>
        </authorList>
    </citation>
    <scope>NUCLEOTIDE SEQUENCE</scope>
    <source>
        <strain evidence="5">CGMCC 1.18437</strain>
    </source>
</reference>
<evidence type="ECO:0000259" key="4">
    <source>
        <dbReference type="SMART" id="SM01043"/>
    </source>
</evidence>
<dbReference type="InterPro" id="IPR027417">
    <property type="entry name" value="P-loop_NTPase"/>
</dbReference>
<feature type="domain" description="Bacterial transcriptional activator" evidence="4">
    <location>
        <begin position="80"/>
        <end position="216"/>
    </location>
</feature>
<evidence type="ECO:0000313" key="8">
    <source>
        <dbReference type="Proteomes" id="UP000619376"/>
    </source>
</evidence>
<evidence type="ECO:0000256" key="1">
    <source>
        <dbReference type="ARBA" id="ARBA00022741"/>
    </source>
</evidence>
<dbReference type="GO" id="GO:0005524">
    <property type="term" value="F:ATP binding"/>
    <property type="evidence" value="ECO:0007669"/>
    <property type="project" value="UniProtKB-KW"/>
</dbReference>
<dbReference type="SUPFAM" id="SSF48452">
    <property type="entry name" value="TPR-like"/>
    <property type="match status" value="2"/>
</dbReference>
<reference evidence="8" key="2">
    <citation type="journal article" date="2019" name="Int. J. Syst. Evol. Microbiol.">
        <title>The Global Catalogue of Microorganisms (GCM) 10K type strain sequencing project: providing services to taxonomists for standard genome sequencing and annotation.</title>
        <authorList>
            <consortium name="The Broad Institute Genomics Platform"/>
            <consortium name="The Broad Institute Genome Sequencing Center for Infectious Disease"/>
            <person name="Wu L."/>
            <person name="Ma J."/>
        </authorList>
    </citation>
    <scope>NUCLEOTIDE SEQUENCE [LARGE SCALE GENOMIC DNA]</scope>
    <source>
        <strain evidence="8">CGMCC 1.18437</strain>
    </source>
</reference>
<dbReference type="InterPro" id="IPR003593">
    <property type="entry name" value="AAA+_ATPase"/>
</dbReference>
<organism evidence="6 7">
    <name type="scientific">Deinococcus metalli</name>
    <dbReference type="NCBI Taxonomy" id="1141878"/>
    <lineage>
        <taxon>Bacteria</taxon>
        <taxon>Thermotogati</taxon>
        <taxon>Deinococcota</taxon>
        <taxon>Deinococci</taxon>
        <taxon>Deinococcales</taxon>
        <taxon>Deinococcaceae</taxon>
        <taxon>Deinococcus</taxon>
    </lineage>
</organism>
<dbReference type="InterPro" id="IPR041664">
    <property type="entry name" value="AAA_16"/>
</dbReference>
<protein>
    <submittedName>
        <fullName evidence="6">DNA-binding SARP family transcriptional activator/tetratricopeptide (TPR) repeat protein</fullName>
    </submittedName>
</protein>
<dbReference type="SUPFAM" id="SSF52540">
    <property type="entry name" value="P-loop containing nucleoside triphosphate hydrolases"/>
    <property type="match status" value="1"/>
</dbReference>
<proteinExistence type="predicted"/>
<reference evidence="6 7" key="3">
    <citation type="submission" date="2020-08" db="EMBL/GenBank/DDBJ databases">
        <title>Genomic Encyclopedia of Type Strains, Phase IV (KMG-IV): sequencing the most valuable type-strain genomes for metagenomic binning, comparative biology and taxonomic classification.</title>
        <authorList>
            <person name="Goeker M."/>
        </authorList>
    </citation>
    <scope>NUCLEOTIDE SEQUENCE [LARGE SCALE GENOMIC DNA]</scope>
    <source>
        <strain evidence="6 7">DSM 27521</strain>
    </source>
</reference>
<evidence type="ECO:0000259" key="3">
    <source>
        <dbReference type="SMART" id="SM00382"/>
    </source>
</evidence>
<gene>
    <name evidence="5" type="ORF">GCM10017781_33140</name>
    <name evidence="6" type="ORF">HNQ07_003574</name>
</gene>
<dbReference type="SMART" id="SM01043">
    <property type="entry name" value="BTAD"/>
    <property type="match status" value="1"/>
</dbReference>
<dbReference type="Proteomes" id="UP000619376">
    <property type="component" value="Unassembled WGS sequence"/>
</dbReference>
<keyword evidence="6" id="KW-0238">DNA-binding</keyword>
<dbReference type="InterPro" id="IPR005158">
    <property type="entry name" value="BTAD"/>
</dbReference>
<sequence>MLITLTRAPAHVKDRPPMLLAVPALGGPRERGALATLLWEDSAHARSNLRVELYRMARGPFAGALTTTGMHVDIADGVVCDMGRARHLAAAGDAAGALSAAGPDVLPWVVDVTGGLGEWLQAVRTDWTAFYRSALRDAAQHAERAGDHAGARAFIRQWSELDPLSEDARQEWLRLCVLLNDAPEARRVYAECDAMTRREFRRAPLVTTRAWLEQLGQLEAGVARGVTLPRLPLVGRAEVMRALQGGPVCTLLLGDPGVGKTRVALEFAKLADRAVVVSGAVAAGPLSAVMFTLTDTDAGALSGRSKDAIASLQGTSSVQMYSEAGRAALHDALAGALVESAGAHGCVVLDDLHAVDPASLDVLGLMLRQVAALARGRRPRVVATARAFELRGSAADAWVRSQRAAGTLRTLDVPPLSSTDLLALVQHLSTSPGGAQFAAALQKTTGGNPLFFLETLRALIGSGHIRVDEGGRWHVDFHAAGGYAHLPLPRSVQDAIVDRADLLDRSVRRVLDTLSVQARPLSVHVLAQACGLGEWEVMDAVQALEAAGFVHEVSAGVALRHDLQREALRHAVPEQRRRGLHATVANALAAVGTAPQEVAQCFESGGRLQDAARWWVRAGDHSRRAFALAEAAQSYGHALTLGLDDAAAFDAALSLFGVHLHALGDVERARSTLPALRSRQHAAALGPPQYALCEAHIHLFDAAYADVLAVTEQVLGTDLPDALRSTALYLRGSARLKLGQLAASEADLQASRELNPLSGSGRAFQVTMTLAHLASARGDHHLARQEGERLRRLAQVMGDPTSLTQADAVAGAQQAMAGEFPAARDLLRRAVELADRHGLMLLGAQARANLGGVLIEIGEYAEAGATLASALPHIPEQGRPTVLGNLSVSRFMTGDVGPGLAGYSEVVALARTRGEALLVLRRRAILLTMQVRCGAVVDDGDVLAMRGEAAALGSRDVDHMLQCVAIQSALLRGQDASDAARTLAALTPDPDELERHAFTLAWNALRRGDACGVAQYTAGMPASARISAVRLLARLEDVDPGRDARAPAVDALVLAHARALRNHADASAEVAALQQALEASWPEHGGAFSRLRASLLFPERVRAP</sequence>
<keyword evidence="1" id="KW-0547">Nucleotide-binding</keyword>